<dbReference type="InterPro" id="IPR038231">
    <property type="entry name" value="MepB-like_sf"/>
</dbReference>
<dbReference type="Gene3D" id="3.40.1350.140">
    <property type="entry name" value="MepB-like"/>
    <property type="match status" value="1"/>
</dbReference>
<dbReference type="KEGG" id="psty:BFS30_17635"/>
<dbReference type="OrthoDB" id="4954833at2"/>
<evidence type="ECO:0000313" key="1">
    <source>
        <dbReference type="EMBL" id="AOM78834.1"/>
    </source>
</evidence>
<name>A0A1D7QJI1_9SPHI</name>
<dbReference type="AlphaFoldDB" id="A0A1D7QJI1"/>
<sequence>MILPPDLLIAKELVFDHLGFESTPAVIEAESTEYGACSIKLNGLAVRFRVAKITPTKTGQFVTLWKRNGAGPIEPYQASDEIDLFLVSTRKEHHFGQFVFPKSALIKHGIISNNGKEGKRAIRVYPPWDKTTSRQAMRTQKWQLEYFLKIPQKESIDETLASLNQIRCL</sequence>
<organism evidence="1 2">
    <name type="scientific">Pedobacter steynii</name>
    <dbReference type="NCBI Taxonomy" id="430522"/>
    <lineage>
        <taxon>Bacteria</taxon>
        <taxon>Pseudomonadati</taxon>
        <taxon>Bacteroidota</taxon>
        <taxon>Sphingobacteriia</taxon>
        <taxon>Sphingobacteriales</taxon>
        <taxon>Sphingobacteriaceae</taxon>
        <taxon>Pedobacter</taxon>
    </lineage>
</organism>
<proteinExistence type="predicted"/>
<dbReference type="EMBL" id="CP017141">
    <property type="protein sequence ID" value="AOM78834.1"/>
    <property type="molecule type" value="Genomic_DNA"/>
</dbReference>
<dbReference type="Pfam" id="PF08877">
    <property type="entry name" value="MepB-like"/>
    <property type="match status" value="1"/>
</dbReference>
<gene>
    <name evidence="1" type="ORF">BFS30_17635</name>
</gene>
<keyword evidence="2" id="KW-1185">Reference proteome</keyword>
<dbReference type="RefSeq" id="WP_069380498.1">
    <property type="nucleotide sequence ID" value="NZ_CP017141.1"/>
</dbReference>
<dbReference type="PIRSF" id="PIRSF032285">
    <property type="entry name" value="UCP032285"/>
    <property type="match status" value="1"/>
</dbReference>
<accession>A0A1D7QJI1</accession>
<evidence type="ECO:0000313" key="2">
    <source>
        <dbReference type="Proteomes" id="UP000094313"/>
    </source>
</evidence>
<dbReference type="InterPro" id="IPR011235">
    <property type="entry name" value="MepB-like"/>
</dbReference>
<protein>
    <submittedName>
        <fullName evidence="1">MepB domain containing protein</fullName>
    </submittedName>
</protein>
<reference evidence="1 2" key="1">
    <citation type="submission" date="2016-08" db="EMBL/GenBank/DDBJ databases">
        <authorList>
            <person name="Seilhamer J.J."/>
        </authorList>
    </citation>
    <scope>NUCLEOTIDE SEQUENCE [LARGE SCALE GENOMIC DNA]</scope>
    <source>
        <strain evidence="1 2">DX4</strain>
    </source>
</reference>
<dbReference type="Proteomes" id="UP000094313">
    <property type="component" value="Chromosome"/>
</dbReference>